<accession>A0A1T5CE60</accession>
<sequence>MDFQDIFVSTGEVFFGRFLCLDLYMLAVRMRCRVIITTIVATACSISLFLLVMR</sequence>
<reference evidence="2 3" key="1">
    <citation type="submission" date="2017-02" db="EMBL/GenBank/DDBJ databases">
        <authorList>
            <person name="Peterson S.W."/>
        </authorList>
    </citation>
    <scope>NUCLEOTIDE SEQUENCE [LARGE SCALE GENOMIC DNA]</scope>
    <source>
        <strain evidence="2 3">DSM 22899</strain>
    </source>
</reference>
<keyword evidence="1" id="KW-0812">Transmembrane</keyword>
<keyword evidence="1" id="KW-1133">Transmembrane helix</keyword>
<evidence type="ECO:0000313" key="3">
    <source>
        <dbReference type="Proteomes" id="UP000190541"/>
    </source>
</evidence>
<organism evidence="2 3">
    <name type="scientific">Parapedobacter luteus</name>
    <dbReference type="NCBI Taxonomy" id="623280"/>
    <lineage>
        <taxon>Bacteria</taxon>
        <taxon>Pseudomonadati</taxon>
        <taxon>Bacteroidota</taxon>
        <taxon>Sphingobacteriia</taxon>
        <taxon>Sphingobacteriales</taxon>
        <taxon>Sphingobacteriaceae</taxon>
        <taxon>Parapedobacter</taxon>
    </lineage>
</organism>
<proteinExistence type="predicted"/>
<dbReference type="Proteomes" id="UP000190541">
    <property type="component" value="Unassembled WGS sequence"/>
</dbReference>
<protein>
    <submittedName>
        <fullName evidence="2">Uncharacterized protein</fullName>
    </submittedName>
</protein>
<evidence type="ECO:0000313" key="2">
    <source>
        <dbReference type="EMBL" id="SKB57400.1"/>
    </source>
</evidence>
<gene>
    <name evidence="2" type="ORF">SAMN05660226_02104</name>
</gene>
<keyword evidence="1" id="KW-0472">Membrane</keyword>
<dbReference type="STRING" id="623280.SAMN05660226_02104"/>
<keyword evidence="3" id="KW-1185">Reference proteome</keyword>
<feature type="transmembrane region" description="Helical" evidence="1">
    <location>
        <begin position="34"/>
        <end position="53"/>
    </location>
</feature>
<dbReference type="AlphaFoldDB" id="A0A1T5CE60"/>
<name>A0A1T5CE60_9SPHI</name>
<evidence type="ECO:0000256" key="1">
    <source>
        <dbReference type="SAM" id="Phobius"/>
    </source>
</evidence>
<dbReference type="EMBL" id="FUYS01000004">
    <property type="protein sequence ID" value="SKB57400.1"/>
    <property type="molecule type" value="Genomic_DNA"/>
</dbReference>